<proteinExistence type="predicted"/>
<dbReference type="Proteomes" id="UP000270094">
    <property type="component" value="Unassembled WGS sequence"/>
</dbReference>
<keyword evidence="2" id="KW-1185">Reference proteome</keyword>
<protein>
    <submittedName>
        <fullName evidence="1">Uncharacterized protein</fullName>
    </submittedName>
</protein>
<gene>
    <name evidence="1" type="ORF">SVUK_LOCUS9430</name>
</gene>
<dbReference type="AlphaFoldDB" id="A0A3P7L4V5"/>
<dbReference type="EMBL" id="UYYB01094479">
    <property type="protein sequence ID" value="VDM74432.1"/>
    <property type="molecule type" value="Genomic_DNA"/>
</dbReference>
<name>A0A3P7L4V5_STRVU</name>
<sequence>MFRPTSMACWHRTVKEGVAKAERAPERVTPGEFTPPLLLLDSAEEAESRGDALKFIPSPYSRKCRN</sequence>
<evidence type="ECO:0000313" key="1">
    <source>
        <dbReference type="EMBL" id="VDM74432.1"/>
    </source>
</evidence>
<organism evidence="1 2">
    <name type="scientific">Strongylus vulgaris</name>
    <name type="common">Blood worm</name>
    <dbReference type="NCBI Taxonomy" id="40348"/>
    <lineage>
        <taxon>Eukaryota</taxon>
        <taxon>Metazoa</taxon>
        <taxon>Ecdysozoa</taxon>
        <taxon>Nematoda</taxon>
        <taxon>Chromadorea</taxon>
        <taxon>Rhabditida</taxon>
        <taxon>Rhabditina</taxon>
        <taxon>Rhabditomorpha</taxon>
        <taxon>Strongyloidea</taxon>
        <taxon>Strongylidae</taxon>
        <taxon>Strongylus</taxon>
    </lineage>
</organism>
<evidence type="ECO:0000313" key="2">
    <source>
        <dbReference type="Proteomes" id="UP000270094"/>
    </source>
</evidence>
<reference evidence="1 2" key="1">
    <citation type="submission" date="2018-11" db="EMBL/GenBank/DDBJ databases">
        <authorList>
            <consortium name="Pathogen Informatics"/>
        </authorList>
    </citation>
    <scope>NUCLEOTIDE SEQUENCE [LARGE SCALE GENOMIC DNA]</scope>
</reference>
<accession>A0A3P7L4V5</accession>